<keyword evidence="10" id="KW-0735">Signal-anchor</keyword>
<evidence type="ECO:0000256" key="1">
    <source>
        <dbReference type="ARBA" id="ARBA00004383"/>
    </source>
</evidence>
<keyword evidence="4 10" id="KW-1003">Cell membrane</keyword>
<dbReference type="Proteomes" id="UP001566331">
    <property type="component" value="Unassembled WGS sequence"/>
</dbReference>
<dbReference type="NCBIfam" id="TIGR01352">
    <property type="entry name" value="tonB_Cterm"/>
    <property type="match status" value="1"/>
</dbReference>
<accession>A0ABV4HYC5</accession>
<keyword evidence="5 10" id="KW-0997">Cell inner membrane</keyword>
<dbReference type="InterPro" id="IPR006260">
    <property type="entry name" value="TonB/TolA_C"/>
</dbReference>
<gene>
    <name evidence="13" type="ORF">AB6713_19050</name>
</gene>
<evidence type="ECO:0000313" key="14">
    <source>
        <dbReference type="Proteomes" id="UP001566331"/>
    </source>
</evidence>
<comment type="subcellular location">
    <subcellularLocation>
        <location evidence="1 10">Cell inner membrane</location>
        <topology evidence="1 10">Single-pass membrane protein</topology>
        <orientation evidence="1 10">Periplasmic side</orientation>
    </subcellularLocation>
</comment>
<feature type="domain" description="TonB C-terminal" evidence="12">
    <location>
        <begin position="98"/>
        <end position="190"/>
    </location>
</feature>
<protein>
    <recommendedName>
        <fullName evidence="10">Protein TonB</fullName>
    </recommendedName>
</protein>
<evidence type="ECO:0000256" key="5">
    <source>
        <dbReference type="ARBA" id="ARBA00022519"/>
    </source>
</evidence>
<dbReference type="RefSeq" id="WP_370562716.1">
    <property type="nucleotide sequence ID" value="NZ_JBFWIB010000002.1"/>
</dbReference>
<dbReference type="Gene3D" id="3.30.1150.10">
    <property type="match status" value="1"/>
</dbReference>
<dbReference type="PRINTS" id="PR01374">
    <property type="entry name" value="TONBPROTEIN"/>
</dbReference>
<feature type="region of interest" description="Disordered" evidence="11">
    <location>
        <begin position="54"/>
        <end position="122"/>
    </location>
</feature>
<feature type="compositionally biased region" description="Pro residues" evidence="11">
    <location>
        <begin position="10"/>
        <end position="20"/>
    </location>
</feature>
<dbReference type="EMBL" id="JBFWIC010000045">
    <property type="protein sequence ID" value="MEZ0476687.1"/>
    <property type="molecule type" value="Genomic_DNA"/>
</dbReference>
<evidence type="ECO:0000256" key="8">
    <source>
        <dbReference type="ARBA" id="ARBA00022989"/>
    </source>
</evidence>
<dbReference type="Pfam" id="PF03544">
    <property type="entry name" value="TonB_C"/>
    <property type="match status" value="1"/>
</dbReference>
<organism evidence="13 14">
    <name type="scientific">Luteimonas salinilitoris</name>
    <dbReference type="NCBI Taxonomy" id="3237697"/>
    <lineage>
        <taxon>Bacteria</taxon>
        <taxon>Pseudomonadati</taxon>
        <taxon>Pseudomonadota</taxon>
        <taxon>Gammaproteobacteria</taxon>
        <taxon>Lysobacterales</taxon>
        <taxon>Lysobacteraceae</taxon>
        <taxon>Luteimonas</taxon>
    </lineage>
</organism>
<feature type="region of interest" description="Disordered" evidence="11">
    <location>
        <begin position="133"/>
        <end position="152"/>
    </location>
</feature>
<evidence type="ECO:0000259" key="12">
    <source>
        <dbReference type="PROSITE" id="PS52015"/>
    </source>
</evidence>
<dbReference type="PANTHER" id="PTHR33446:SF2">
    <property type="entry name" value="PROTEIN TONB"/>
    <property type="match status" value="1"/>
</dbReference>
<dbReference type="InterPro" id="IPR037682">
    <property type="entry name" value="TonB_C"/>
</dbReference>
<dbReference type="PANTHER" id="PTHR33446">
    <property type="entry name" value="PROTEIN TONB-RELATED"/>
    <property type="match status" value="1"/>
</dbReference>
<keyword evidence="14" id="KW-1185">Reference proteome</keyword>
<keyword evidence="6 10" id="KW-0812">Transmembrane</keyword>
<keyword evidence="3 10" id="KW-0813">Transport</keyword>
<comment type="similarity">
    <text evidence="2 10">Belongs to the TonB family.</text>
</comment>
<evidence type="ECO:0000256" key="2">
    <source>
        <dbReference type="ARBA" id="ARBA00006555"/>
    </source>
</evidence>
<evidence type="ECO:0000256" key="10">
    <source>
        <dbReference type="RuleBase" id="RU362123"/>
    </source>
</evidence>
<evidence type="ECO:0000256" key="3">
    <source>
        <dbReference type="ARBA" id="ARBA00022448"/>
    </source>
</evidence>
<evidence type="ECO:0000256" key="4">
    <source>
        <dbReference type="ARBA" id="ARBA00022475"/>
    </source>
</evidence>
<comment type="function">
    <text evidence="10">Interacts with outer membrane receptor proteins that carry out high-affinity binding and energy dependent uptake into the periplasmic space of specific substrates. It could act to transduce energy from the cytoplasmic membrane to specific energy-requiring processes in the outer membrane, resulting in the release into the periplasm of ligands bound by these outer membrane proteins.</text>
</comment>
<name>A0ABV4HYC5_9GAMM</name>
<feature type="region of interest" description="Disordered" evidence="11">
    <location>
        <begin position="1"/>
        <end position="26"/>
    </location>
</feature>
<dbReference type="SUPFAM" id="SSF74653">
    <property type="entry name" value="TolA/TonB C-terminal domain"/>
    <property type="match status" value="1"/>
</dbReference>
<reference evidence="13 14" key="1">
    <citation type="submission" date="2024-07" db="EMBL/GenBank/DDBJ databases">
        <title>Luteimonas salilacus sp. nov., isolated from the shore soil of Salt Lake in Tibet of China.</title>
        <authorList>
            <person name="Zhang X."/>
            <person name="Li A."/>
        </authorList>
    </citation>
    <scope>NUCLEOTIDE SEQUENCE [LARGE SCALE GENOMIC DNA]</scope>
    <source>
        <strain evidence="13 14">B3-2-R+30</strain>
    </source>
</reference>
<evidence type="ECO:0000256" key="9">
    <source>
        <dbReference type="ARBA" id="ARBA00023136"/>
    </source>
</evidence>
<sequence length="190" mass="20761">MSDPMNRPNQAPPPPPPPPPEEPRKTSSPLIWILVLIALIAIGWYFYAQRGAPDTPVEPETPIGESADIGDGTPPPPASEREEPVETTPEPSTGITEPTMRPADPIERVEPTYPPTALRAQEEGTVLLRVQVDAQGNPTEVDVARSSRSRELDRAARDAVRKWKFSPAMENGQAVASTVEVPIDFRMDTQ</sequence>
<dbReference type="PROSITE" id="PS52015">
    <property type="entry name" value="TONB_CTD"/>
    <property type="match status" value="1"/>
</dbReference>
<dbReference type="InterPro" id="IPR003538">
    <property type="entry name" value="TonB"/>
</dbReference>
<keyword evidence="9 10" id="KW-0472">Membrane</keyword>
<evidence type="ECO:0000313" key="13">
    <source>
        <dbReference type="EMBL" id="MEZ0476687.1"/>
    </source>
</evidence>
<evidence type="ECO:0000256" key="6">
    <source>
        <dbReference type="ARBA" id="ARBA00022692"/>
    </source>
</evidence>
<proteinExistence type="inferred from homology"/>
<evidence type="ECO:0000256" key="11">
    <source>
        <dbReference type="SAM" id="MobiDB-lite"/>
    </source>
</evidence>
<feature type="compositionally biased region" description="Basic and acidic residues" evidence="11">
    <location>
        <begin position="142"/>
        <end position="152"/>
    </location>
</feature>
<keyword evidence="7 10" id="KW-0653">Protein transport</keyword>
<comment type="caution">
    <text evidence="13">The sequence shown here is derived from an EMBL/GenBank/DDBJ whole genome shotgun (WGS) entry which is preliminary data.</text>
</comment>
<keyword evidence="8 10" id="KW-1133">Transmembrane helix</keyword>
<feature type="transmembrane region" description="Helical" evidence="10">
    <location>
        <begin position="29"/>
        <end position="47"/>
    </location>
</feature>
<evidence type="ECO:0000256" key="7">
    <source>
        <dbReference type="ARBA" id="ARBA00022927"/>
    </source>
</evidence>
<dbReference type="InterPro" id="IPR051045">
    <property type="entry name" value="TonB-dependent_transducer"/>
</dbReference>